<name>A0AC34RP17_9BILA</name>
<evidence type="ECO:0000313" key="1">
    <source>
        <dbReference type="Proteomes" id="UP000887576"/>
    </source>
</evidence>
<organism evidence="1 2">
    <name type="scientific">Panagrolaimus sp. JU765</name>
    <dbReference type="NCBI Taxonomy" id="591449"/>
    <lineage>
        <taxon>Eukaryota</taxon>
        <taxon>Metazoa</taxon>
        <taxon>Ecdysozoa</taxon>
        <taxon>Nematoda</taxon>
        <taxon>Chromadorea</taxon>
        <taxon>Rhabditida</taxon>
        <taxon>Tylenchina</taxon>
        <taxon>Panagrolaimomorpha</taxon>
        <taxon>Panagrolaimoidea</taxon>
        <taxon>Panagrolaimidae</taxon>
        <taxon>Panagrolaimus</taxon>
    </lineage>
</organism>
<evidence type="ECO:0000313" key="2">
    <source>
        <dbReference type="WBParaSite" id="JU765_v2.g8848.t1"/>
    </source>
</evidence>
<dbReference type="WBParaSite" id="JU765_v2.g8848.t1">
    <property type="protein sequence ID" value="JU765_v2.g8848.t1"/>
    <property type="gene ID" value="JU765_v2.g8848"/>
</dbReference>
<accession>A0AC34RP17</accession>
<reference evidence="2" key="1">
    <citation type="submission" date="2022-11" db="UniProtKB">
        <authorList>
            <consortium name="WormBaseParasite"/>
        </authorList>
    </citation>
    <scope>IDENTIFICATION</scope>
</reference>
<proteinExistence type="predicted"/>
<dbReference type="Proteomes" id="UP000887576">
    <property type="component" value="Unplaced"/>
</dbReference>
<protein>
    <submittedName>
        <fullName evidence="2">Uncharacterized protein</fullName>
    </submittedName>
</protein>
<sequence>MDDYRSSRHYNSSSSNTRRDYKHERGYDRDDRKRRRSRSKSRSPRYSSYLRQGKTRNELEIEIELLQNENKDLRAQIHQLNANITNCSVAQVQAESRAAHWEGEVNRINVGYQQCTNVLKSLKAEYETLAREKQKWLDEVEKYKKERDIADKSADNFRDQMSVISERNTTLVKKCEEVVLDNKNYKDKQIKYEVELRELRPALANLESDLEKIKKENKNLLEENQLFKEKEKTWIAEKKEMEKRILIKDVKGKAKQGDGFTEDVYEIEKIKKLEMVIDSLHSHYETQLKMLEQQLGEGEYLDDETSTNDQESTAN</sequence>